<comment type="caution">
    <text evidence="1">The sequence shown here is derived from an EMBL/GenBank/DDBJ whole genome shotgun (WGS) entry which is preliminary data.</text>
</comment>
<proteinExistence type="predicted"/>
<evidence type="ECO:0000313" key="1">
    <source>
        <dbReference type="EMBL" id="KAL1514794.1"/>
    </source>
</evidence>
<sequence>MTTRERRALEAKKMRRRLSPLFESAQHAQLDSSRGVWGAGGRPCVHKIDHGRVPSATESTLTVHPVPLCSWQGSFGQYPEGMNALADQLCEASIRRHLWGVDGLEHIHVRCRRSAYAGFVLLRSDASV</sequence>
<reference evidence="1 2" key="1">
    <citation type="journal article" date="2024" name="Science">
        <title>Giant polyketide synthase enzymes in the biosynthesis of giant marine polyether toxins.</title>
        <authorList>
            <person name="Fallon T.R."/>
            <person name="Shende V.V."/>
            <person name="Wierzbicki I.H."/>
            <person name="Pendleton A.L."/>
            <person name="Watervoot N.F."/>
            <person name="Auber R.P."/>
            <person name="Gonzalez D.J."/>
            <person name="Wisecaver J.H."/>
            <person name="Moore B.S."/>
        </authorList>
    </citation>
    <scope>NUCLEOTIDE SEQUENCE [LARGE SCALE GENOMIC DNA]</scope>
    <source>
        <strain evidence="1 2">12B1</strain>
    </source>
</reference>
<name>A0AB34J886_PRYPA</name>
<gene>
    <name evidence="1" type="ORF">AB1Y20_003880</name>
</gene>
<evidence type="ECO:0000313" key="2">
    <source>
        <dbReference type="Proteomes" id="UP001515480"/>
    </source>
</evidence>
<keyword evidence="2" id="KW-1185">Reference proteome</keyword>
<accession>A0AB34J886</accession>
<dbReference type="EMBL" id="JBGBPQ010000012">
    <property type="protein sequence ID" value="KAL1514794.1"/>
    <property type="molecule type" value="Genomic_DNA"/>
</dbReference>
<organism evidence="1 2">
    <name type="scientific">Prymnesium parvum</name>
    <name type="common">Toxic golden alga</name>
    <dbReference type="NCBI Taxonomy" id="97485"/>
    <lineage>
        <taxon>Eukaryota</taxon>
        <taxon>Haptista</taxon>
        <taxon>Haptophyta</taxon>
        <taxon>Prymnesiophyceae</taxon>
        <taxon>Prymnesiales</taxon>
        <taxon>Prymnesiaceae</taxon>
        <taxon>Prymnesium</taxon>
    </lineage>
</organism>
<dbReference type="AlphaFoldDB" id="A0AB34J886"/>
<protein>
    <submittedName>
        <fullName evidence="1">Uncharacterized protein</fullName>
    </submittedName>
</protein>
<dbReference type="Proteomes" id="UP001515480">
    <property type="component" value="Unassembled WGS sequence"/>
</dbReference>